<feature type="region of interest" description="Disordered" evidence="6">
    <location>
        <begin position="322"/>
        <end position="485"/>
    </location>
</feature>
<sequence>MNRGTCLSPASRIRIAADIHRYSTSDDDSGCVMDEYTWIPSGVKPDTIHTYFSSLPEDKVPYVNSPGEKWRLKQLQQQLPPQDSDARYCGNLNQTEENELNLFEAARKRECLGRGVIKSLPYDNRKRYCHQCKTPISAEDLVITAPERFGDRTFWHPKCFVCVECQELLVDLIYFRHNDNVFCGRHHAEQIKPRCAHCDELIFSEECTEAEGRVWHMKHFICARCDTQLGGQRYIVRDELAYCIPCYHQATQLVCNTCKKEIIPDKPHITQGETHWHADERCFCCSVCEKNLLGKRYSFVNTRLYCGVDSCARQHYHRMVSSSANSSSPQSIASSSNSSPAHSIVSRQSHLNQEIPKSPSRVRFDLRPQTQVTQVTKNGDIAEKRRPKPPPRHPPPPPASTTVTPPENIYETVAMPSSSSASPEPYDNHGEVRARRARRRMHRPPIPELSIEDDYESTSLSSRDSAPSQHLNMETPRRSRSVDARPPIPREVLVVSPDDFEALKIAQKKGAVILNTKMQNFYSRMPPDSCGQRQRSCSSSSSDSDAEDIYLSHYLASSLNRQEPNQTSKKSNRKSQRRRLPILTTPKTAKNKSSNNGNCIVS</sequence>
<dbReference type="GO" id="GO:0008270">
    <property type="term" value="F:zinc ion binding"/>
    <property type="evidence" value="ECO:0007669"/>
    <property type="project" value="InterPro"/>
</dbReference>
<protein>
    <submittedName>
        <fullName evidence="10">Uncharacterized protein</fullName>
    </submittedName>
</protein>
<dbReference type="InterPro" id="IPR047120">
    <property type="entry name" value="Pk/Esn/Tes"/>
</dbReference>
<name>A0A914D7N9_9BILA</name>
<feature type="domain" description="LIM zinc-binding" evidence="7">
    <location>
        <begin position="193"/>
        <end position="253"/>
    </location>
</feature>
<dbReference type="PROSITE" id="PS00478">
    <property type="entry name" value="LIM_DOMAIN_1"/>
    <property type="match status" value="1"/>
</dbReference>
<accession>A0A914D7N9</accession>
<evidence type="ECO:0000256" key="6">
    <source>
        <dbReference type="SAM" id="MobiDB-lite"/>
    </source>
</evidence>
<dbReference type="InterPro" id="IPR033723">
    <property type="entry name" value="PET_prickle"/>
</dbReference>
<evidence type="ECO:0000256" key="4">
    <source>
        <dbReference type="ARBA" id="ARBA00023038"/>
    </source>
</evidence>
<feature type="compositionally biased region" description="Polar residues" evidence="6">
    <location>
        <begin position="457"/>
        <end position="472"/>
    </location>
</feature>
<reference evidence="10" key="1">
    <citation type="submission" date="2022-11" db="UniProtKB">
        <authorList>
            <consortium name="WormBaseParasite"/>
        </authorList>
    </citation>
    <scope>IDENTIFICATION</scope>
</reference>
<feature type="compositionally biased region" description="Polar residues" evidence="6">
    <location>
        <begin position="368"/>
        <end position="377"/>
    </location>
</feature>
<evidence type="ECO:0000259" key="7">
    <source>
        <dbReference type="PROSITE" id="PS50023"/>
    </source>
</evidence>
<dbReference type="CDD" id="cd09340">
    <property type="entry name" value="LIM1_Testin_like"/>
    <property type="match status" value="1"/>
</dbReference>
<dbReference type="PROSITE" id="PS50023">
    <property type="entry name" value="LIM_DOMAIN_2"/>
    <property type="match status" value="2"/>
</dbReference>
<dbReference type="CDD" id="cd09827">
    <property type="entry name" value="PET_Prickle"/>
    <property type="match status" value="1"/>
</dbReference>
<dbReference type="WBParaSite" id="ACRNAN_scaffold1922.g18908.t1">
    <property type="protein sequence ID" value="ACRNAN_scaffold1922.g18908.t1"/>
    <property type="gene ID" value="ACRNAN_scaffold1922.g18908"/>
</dbReference>
<feature type="domain" description="PET" evidence="8">
    <location>
        <begin position="17"/>
        <end position="125"/>
    </location>
</feature>
<dbReference type="SUPFAM" id="SSF57716">
    <property type="entry name" value="Glucocorticoid receptor-like (DNA-binding domain)"/>
    <property type="match status" value="2"/>
</dbReference>
<keyword evidence="9" id="KW-1185">Reference proteome</keyword>
<dbReference type="PROSITE" id="PS51303">
    <property type="entry name" value="PET"/>
    <property type="match status" value="1"/>
</dbReference>
<dbReference type="SMART" id="SM00132">
    <property type="entry name" value="LIM"/>
    <property type="match status" value="3"/>
</dbReference>
<dbReference type="InterPro" id="IPR010442">
    <property type="entry name" value="PET_domain"/>
</dbReference>
<evidence type="ECO:0000256" key="2">
    <source>
        <dbReference type="ARBA" id="ARBA00022737"/>
    </source>
</evidence>
<dbReference type="Proteomes" id="UP000887540">
    <property type="component" value="Unplaced"/>
</dbReference>
<evidence type="ECO:0000256" key="3">
    <source>
        <dbReference type="ARBA" id="ARBA00022833"/>
    </source>
</evidence>
<feature type="region of interest" description="Disordered" evidence="6">
    <location>
        <begin position="524"/>
        <end position="602"/>
    </location>
</feature>
<dbReference type="FunFam" id="2.10.110.10:FF:000005">
    <property type="entry name" value="Testin isoform 1"/>
    <property type="match status" value="1"/>
</dbReference>
<dbReference type="InterPro" id="IPR001781">
    <property type="entry name" value="Znf_LIM"/>
</dbReference>
<dbReference type="Gene3D" id="2.10.110.10">
    <property type="entry name" value="Cysteine Rich Protein"/>
    <property type="match status" value="3"/>
</dbReference>
<organism evidence="9 10">
    <name type="scientific">Acrobeloides nanus</name>
    <dbReference type="NCBI Taxonomy" id="290746"/>
    <lineage>
        <taxon>Eukaryota</taxon>
        <taxon>Metazoa</taxon>
        <taxon>Ecdysozoa</taxon>
        <taxon>Nematoda</taxon>
        <taxon>Chromadorea</taxon>
        <taxon>Rhabditida</taxon>
        <taxon>Tylenchina</taxon>
        <taxon>Cephalobomorpha</taxon>
        <taxon>Cephaloboidea</taxon>
        <taxon>Cephalobidae</taxon>
        <taxon>Acrobeloides</taxon>
    </lineage>
</organism>
<proteinExistence type="predicted"/>
<feature type="compositionally biased region" description="Low complexity" evidence="6">
    <location>
        <begin position="322"/>
        <end position="346"/>
    </location>
</feature>
<feature type="compositionally biased region" description="Low complexity" evidence="6">
    <location>
        <begin position="528"/>
        <end position="543"/>
    </location>
</feature>
<evidence type="ECO:0000256" key="1">
    <source>
        <dbReference type="ARBA" id="ARBA00022723"/>
    </source>
</evidence>
<dbReference type="AlphaFoldDB" id="A0A914D7N9"/>
<feature type="compositionally biased region" description="Basic residues" evidence="6">
    <location>
        <begin position="570"/>
        <end position="580"/>
    </location>
</feature>
<evidence type="ECO:0000313" key="10">
    <source>
        <dbReference type="WBParaSite" id="ACRNAN_scaffold1922.g18908.t1"/>
    </source>
</evidence>
<dbReference type="PANTHER" id="PTHR24211">
    <property type="entry name" value="LIM DOMAIN-CONTAINING PROTEIN"/>
    <property type="match status" value="1"/>
</dbReference>
<feature type="compositionally biased region" description="Low complexity" evidence="6">
    <location>
        <begin position="416"/>
        <end position="425"/>
    </location>
</feature>
<evidence type="ECO:0000259" key="8">
    <source>
        <dbReference type="PROSITE" id="PS51303"/>
    </source>
</evidence>
<evidence type="ECO:0000256" key="5">
    <source>
        <dbReference type="PROSITE-ProRule" id="PRU00125"/>
    </source>
</evidence>
<feature type="compositionally biased region" description="Polar residues" evidence="6">
    <location>
        <begin position="555"/>
        <end position="567"/>
    </location>
</feature>
<keyword evidence="4 5" id="KW-0440">LIM domain</keyword>
<dbReference type="PANTHER" id="PTHR24211:SF20">
    <property type="entry name" value="PROTEIN ESPINAS-RELATED"/>
    <property type="match status" value="1"/>
</dbReference>
<keyword evidence="2" id="KW-0677">Repeat</keyword>
<feature type="compositionally biased region" description="Polar residues" evidence="6">
    <location>
        <begin position="585"/>
        <end position="602"/>
    </location>
</feature>
<keyword evidence="3 5" id="KW-0862">Zinc</keyword>
<feature type="domain" description="LIM zinc-binding" evidence="7">
    <location>
        <begin position="127"/>
        <end position="192"/>
    </location>
</feature>
<dbReference type="CDD" id="cd09341">
    <property type="entry name" value="LIM2_Testin_like"/>
    <property type="match status" value="1"/>
</dbReference>
<dbReference type="Pfam" id="PF06297">
    <property type="entry name" value="PET"/>
    <property type="match status" value="1"/>
</dbReference>
<keyword evidence="1 5" id="KW-0479">Metal-binding</keyword>
<dbReference type="Pfam" id="PF00412">
    <property type="entry name" value="LIM"/>
    <property type="match status" value="3"/>
</dbReference>
<evidence type="ECO:0000313" key="9">
    <source>
        <dbReference type="Proteomes" id="UP000887540"/>
    </source>
</evidence>